<organism evidence="2 4">
    <name type="scientific">Punica granatum</name>
    <name type="common">Pomegranate</name>
    <dbReference type="NCBI Taxonomy" id="22663"/>
    <lineage>
        <taxon>Eukaryota</taxon>
        <taxon>Viridiplantae</taxon>
        <taxon>Streptophyta</taxon>
        <taxon>Embryophyta</taxon>
        <taxon>Tracheophyta</taxon>
        <taxon>Spermatophyta</taxon>
        <taxon>Magnoliopsida</taxon>
        <taxon>eudicotyledons</taxon>
        <taxon>Gunneridae</taxon>
        <taxon>Pentapetalae</taxon>
        <taxon>rosids</taxon>
        <taxon>malvids</taxon>
        <taxon>Myrtales</taxon>
        <taxon>Lythraceae</taxon>
        <taxon>Punica</taxon>
    </lineage>
</organism>
<keyword evidence="5" id="KW-1185">Reference proteome</keyword>
<protein>
    <recommendedName>
        <fullName evidence="6">ABC transmembrane type-1 domain-containing protein</fullName>
    </recommendedName>
</protein>
<feature type="transmembrane region" description="Helical" evidence="1">
    <location>
        <begin position="278"/>
        <end position="301"/>
    </location>
</feature>
<keyword evidence="1" id="KW-0472">Membrane</keyword>
<evidence type="ECO:0000313" key="4">
    <source>
        <dbReference type="Proteomes" id="UP000197138"/>
    </source>
</evidence>
<keyword evidence="1" id="KW-1133">Transmembrane helix</keyword>
<reference evidence="3 5" key="3">
    <citation type="submission" date="2017-11" db="EMBL/GenBank/DDBJ databases">
        <title>De-novo sequencing of pomegranate (Punica granatum L.) genome.</title>
        <authorList>
            <person name="Akparov Z."/>
            <person name="Amiraslanov A."/>
            <person name="Hajiyeva S."/>
            <person name="Abbasov M."/>
            <person name="Kaur K."/>
            <person name="Hamwieh A."/>
            <person name="Solovyev V."/>
            <person name="Salamov A."/>
            <person name="Braich B."/>
            <person name="Kosarev P."/>
            <person name="Mahmoud A."/>
            <person name="Hajiyev E."/>
            <person name="Babayeva S."/>
            <person name="Izzatullayeva V."/>
            <person name="Mammadov A."/>
            <person name="Mammadov A."/>
            <person name="Sharifova S."/>
            <person name="Ojaghi J."/>
            <person name="Eynullazada K."/>
            <person name="Bayramov B."/>
            <person name="Abdulazimova A."/>
            <person name="Shahmuradov I."/>
        </authorList>
    </citation>
    <scope>NUCLEOTIDE SEQUENCE [LARGE SCALE GENOMIC DNA]</scope>
    <source>
        <strain evidence="3">AG2017</strain>
        <strain evidence="5">cv. AG2017</strain>
        <tissue evidence="3">Leaf</tissue>
    </source>
</reference>
<feature type="transmembrane region" description="Helical" evidence="1">
    <location>
        <begin position="313"/>
        <end position="334"/>
    </location>
</feature>
<comment type="caution">
    <text evidence="2">The sequence shown here is derived from an EMBL/GenBank/DDBJ whole genome shotgun (WGS) entry which is preliminary data.</text>
</comment>
<dbReference type="GeneID" id="116188122"/>
<dbReference type="Pfam" id="PF12056">
    <property type="entry name" value="DUF3537"/>
    <property type="match status" value="1"/>
</dbReference>
<feature type="transmembrane region" description="Helical" evidence="1">
    <location>
        <begin position="167"/>
        <end position="188"/>
    </location>
</feature>
<evidence type="ECO:0008006" key="6">
    <source>
        <dbReference type="Google" id="ProtNLM"/>
    </source>
</evidence>
<dbReference type="EMBL" id="PGOL01008361">
    <property type="protein sequence ID" value="PKI31786.1"/>
    <property type="molecule type" value="Genomic_DNA"/>
</dbReference>
<feature type="transmembrane region" description="Helical" evidence="1">
    <location>
        <begin position="78"/>
        <end position="98"/>
    </location>
</feature>
<dbReference type="OrthoDB" id="1895543at2759"/>
<evidence type="ECO:0000313" key="2">
    <source>
        <dbReference type="EMBL" id="OWM77242.1"/>
    </source>
</evidence>
<proteinExistence type="predicted"/>
<dbReference type="PANTHER" id="PTHR31963">
    <property type="entry name" value="RAS GUANINE NUCLEOTIDE EXCHANGE FACTOR K"/>
    <property type="match status" value="1"/>
</dbReference>
<evidence type="ECO:0000256" key="1">
    <source>
        <dbReference type="SAM" id="Phobius"/>
    </source>
</evidence>
<feature type="transmembrane region" description="Helical" evidence="1">
    <location>
        <begin position="118"/>
        <end position="135"/>
    </location>
</feature>
<accession>A0A218WYU9</accession>
<feature type="transmembrane region" description="Helical" evidence="1">
    <location>
        <begin position="208"/>
        <end position="232"/>
    </location>
</feature>
<dbReference type="EMBL" id="MTKT01002590">
    <property type="protein sequence ID" value="OWM77242.1"/>
    <property type="molecule type" value="Genomic_DNA"/>
</dbReference>
<dbReference type="Proteomes" id="UP000197138">
    <property type="component" value="Unassembled WGS sequence"/>
</dbReference>
<reference evidence="4" key="1">
    <citation type="journal article" date="2017" name="Plant J.">
        <title>The pomegranate (Punica granatum L.) genome and the genomics of punicalagin biosynthesis.</title>
        <authorList>
            <person name="Qin G."/>
            <person name="Xu C."/>
            <person name="Ming R."/>
            <person name="Tang H."/>
            <person name="Guyot R."/>
            <person name="Kramer E.M."/>
            <person name="Hu Y."/>
            <person name="Yi X."/>
            <person name="Qi Y."/>
            <person name="Xu X."/>
            <person name="Gao Z."/>
            <person name="Pan H."/>
            <person name="Jian J."/>
            <person name="Tian Y."/>
            <person name="Yue Z."/>
            <person name="Xu Y."/>
        </authorList>
    </citation>
    <scope>NUCLEOTIDE SEQUENCE [LARGE SCALE GENOMIC DNA]</scope>
    <source>
        <strain evidence="4">cv. Dabenzi</strain>
    </source>
</reference>
<name>A0A218WYU9_PUNGR</name>
<dbReference type="AlphaFoldDB" id="A0A218WYU9"/>
<gene>
    <name evidence="2" type="ORF">CDL15_Pgr028879</name>
    <name evidence="3" type="ORF">CRG98_047825</name>
</gene>
<keyword evidence="1" id="KW-0812">Transmembrane</keyword>
<sequence length="446" mass="49492">MHPATSANSIDPLDIDLESSVQSACLIPIEHGNRPTTHASSIMIPFLSKLENSDDLRSFRVSLKWCTLDHSTWLGKSISFCTFIFLTIVAPLVTSLLVQYQDSSLSNDPISFNKLVQFPESALALIGFFTLTQFFRRYTLGQLLFLDGLEGDSSYVQRGYRHELGRAFRYLACILLPSFIVELAHKIVFFSKVTVLVPYINSEIAAKIVVGVLVLWSWVYRTGVLLLVCILFRLTCELQILRFEGFNKLLEGCGSDASVIFNEHIRIRTQLSATSHRYRCFIIGCLLTLTVSQFGALLLVLESEETKTFFNSGDLIVCSAVELSGFCLCLLGAAKITHRAQGIASIATRWHMTVSCAFSTPDHGKELNGTHGDNNSDSDHLIPVPSSQEPSSFQIREALVAYLQHNSGGITVYGFALDRGALHTLFAFEFSLVLWILSKVTVLPSS</sequence>
<dbReference type="STRING" id="22663.A0A218WYU9"/>
<evidence type="ECO:0000313" key="3">
    <source>
        <dbReference type="EMBL" id="PKI31786.1"/>
    </source>
</evidence>
<reference evidence="2" key="2">
    <citation type="submission" date="2017-06" db="EMBL/GenBank/DDBJ databases">
        <title>The pomegranate genome and the genomics of punicalagin biosynthesis.</title>
        <authorList>
            <person name="Xu C."/>
        </authorList>
    </citation>
    <scope>NUCLEOTIDE SEQUENCE [LARGE SCALE GENOMIC DNA]</scope>
    <source>
        <tissue evidence="2">Fresh leaf</tissue>
    </source>
</reference>
<dbReference type="PANTHER" id="PTHR31963:SF4">
    <property type="entry name" value="GUSTATORY RECEPTOR"/>
    <property type="match status" value="1"/>
</dbReference>
<evidence type="ECO:0000313" key="5">
    <source>
        <dbReference type="Proteomes" id="UP000233551"/>
    </source>
</evidence>
<dbReference type="Proteomes" id="UP000233551">
    <property type="component" value="Unassembled WGS sequence"/>
</dbReference>
<dbReference type="InterPro" id="IPR021924">
    <property type="entry name" value="DUF3537"/>
</dbReference>